<dbReference type="STRING" id="42251.A0A2T7A375"/>
<evidence type="ECO:0000259" key="1">
    <source>
        <dbReference type="Pfam" id="PF13391"/>
    </source>
</evidence>
<proteinExistence type="predicted"/>
<evidence type="ECO:0000259" key="2">
    <source>
        <dbReference type="Pfam" id="PF25324"/>
    </source>
</evidence>
<organism evidence="3 4">
    <name type="scientific">Tuber borchii</name>
    <name type="common">White truffle</name>
    <dbReference type="NCBI Taxonomy" id="42251"/>
    <lineage>
        <taxon>Eukaryota</taxon>
        <taxon>Fungi</taxon>
        <taxon>Dikarya</taxon>
        <taxon>Ascomycota</taxon>
        <taxon>Pezizomycotina</taxon>
        <taxon>Pezizomycetes</taxon>
        <taxon>Pezizales</taxon>
        <taxon>Tuberaceae</taxon>
        <taxon>Tuber</taxon>
    </lineage>
</organism>
<evidence type="ECO:0000313" key="3">
    <source>
        <dbReference type="EMBL" id="PUU82145.1"/>
    </source>
</evidence>
<dbReference type="EMBL" id="NESQ01000033">
    <property type="protein sequence ID" value="PUU82145.1"/>
    <property type="molecule type" value="Genomic_DNA"/>
</dbReference>
<feature type="domain" description="DUF7881" evidence="2">
    <location>
        <begin position="10"/>
        <end position="83"/>
    </location>
</feature>
<dbReference type="Proteomes" id="UP000244722">
    <property type="component" value="Unassembled WGS sequence"/>
</dbReference>
<keyword evidence="4" id="KW-1185">Reference proteome</keyword>
<sequence>MAAVNRSIAHNTFIYSSDDLNVLLGGLWVAEGITNANLYSMMEIICIFSDTFDLQHHRGPLVERDNSQLQPGDYFVVTNGSITVTDDEVPLLRTVSPEGLPKSKMPAQSFVNAVRYRDRHCVLTGQPVPGASYDDWCSFDAVPIFPLAYEAYWNDFGFGKWITVPPATKSDGSINSPQNGILLNATAHAFFHSYLVSINPDDNYKIVCFSPSAARFGMAGGHIKRIFIDHPLRPADQLLRWHFRQTVLVNMKGAGEFFFDTDADC</sequence>
<comment type="caution">
    <text evidence="3">The sequence shown here is derived from an EMBL/GenBank/DDBJ whole genome shotgun (WGS) entry which is preliminary data.</text>
</comment>
<dbReference type="InterPro" id="IPR003615">
    <property type="entry name" value="HNH_nuc"/>
</dbReference>
<dbReference type="Pfam" id="PF25324">
    <property type="entry name" value="DUF7881"/>
    <property type="match status" value="1"/>
</dbReference>
<gene>
    <name evidence="3" type="ORF">B9Z19DRAFT_1075639</name>
</gene>
<reference evidence="3 4" key="1">
    <citation type="submission" date="2017-04" db="EMBL/GenBank/DDBJ databases">
        <title>Draft genome sequence of Tuber borchii Vittad., a whitish edible truffle.</title>
        <authorList>
            <consortium name="DOE Joint Genome Institute"/>
            <person name="Murat C."/>
            <person name="Kuo A."/>
            <person name="Barry K.W."/>
            <person name="Clum A."/>
            <person name="Dockter R.B."/>
            <person name="Fauchery L."/>
            <person name="Iotti M."/>
            <person name="Kohler A."/>
            <person name="Labutti K."/>
            <person name="Lindquist E.A."/>
            <person name="Lipzen A."/>
            <person name="Ohm R.A."/>
            <person name="Wang M."/>
            <person name="Grigoriev I.V."/>
            <person name="Zambonelli A."/>
            <person name="Martin F.M."/>
        </authorList>
    </citation>
    <scope>NUCLEOTIDE SEQUENCE [LARGE SCALE GENOMIC DNA]</scope>
    <source>
        <strain evidence="3 4">Tbo3840</strain>
    </source>
</reference>
<protein>
    <submittedName>
        <fullName evidence="3">Uncharacterized protein</fullName>
    </submittedName>
</protein>
<name>A0A2T7A375_TUBBO</name>
<dbReference type="OrthoDB" id="2142759at2759"/>
<dbReference type="InterPro" id="IPR057203">
    <property type="entry name" value="DUF7881"/>
</dbReference>
<dbReference type="AlphaFoldDB" id="A0A2T7A375"/>
<dbReference type="Pfam" id="PF13391">
    <property type="entry name" value="HNH_2"/>
    <property type="match status" value="1"/>
</dbReference>
<accession>A0A2T7A375</accession>
<evidence type="ECO:0000313" key="4">
    <source>
        <dbReference type="Proteomes" id="UP000244722"/>
    </source>
</evidence>
<feature type="domain" description="HNH nuclease" evidence="1">
    <location>
        <begin position="121"/>
        <end position="199"/>
    </location>
</feature>